<evidence type="ECO:0000259" key="7">
    <source>
        <dbReference type="PROSITE" id="PS50885"/>
    </source>
</evidence>
<keyword evidence="5" id="KW-0472">Membrane</keyword>
<dbReference type="CDD" id="cd06225">
    <property type="entry name" value="HAMP"/>
    <property type="match status" value="1"/>
</dbReference>
<dbReference type="GO" id="GO:0016020">
    <property type="term" value="C:membrane"/>
    <property type="evidence" value="ECO:0007669"/>
    <property type="project" value="InterPro"/>
</dbReference>
<dbReference type="PROSITE" id="PS50885">
    <property type="entry name" value="HAMP"/>
    <property type="match status" value="1"/>
</dbReference>
<sequence length="574" mass="61781">MNFFTRFFRNLKIAQKISLLSISFLMFLLIMGFASVKQLSMVNIGIKELSESRMAPIVKLENMKSSVEYIRTKSSSLMDASDENTKNTIKSDVTSKVASIDKSLSEYKSDADYKTLLSNYDKFIAAKDEFMKTAGQQGVGSAGNGSSGPNDAASFDKAKTALTASFDEIINKHVTAANTTYNQSKKIFGTTMIEIISLSVICIIITLVLSVIIIKETVNPIKRVTKKLKEISESDGDLTQRIGYESKDEMGDLSRSFDFFMDKLHAIIKEVSVSAETITSLSENLSDATTTTTQSLDSIAGTVSEISSSTSDGAAVSEETSASLAEVAKFSESTSEATKNTSINSKKSKEIAEEGAEKIREVVSSITDIASSSKEVSMMINDLDISSKKIGEIIQIITGISAQTNMLALNAAIEAARAGEAGKGFSVVADEIRKLADESNNAATQIAELVKENQLKSASAVSSVEQVEGKVSHGVSKASEVGESIRSIIQNIQDIVTQIEQINNANEQQAKSAKEIEMAINTIASSSSEIAGGTENISASIEEQLSTMNEIEKNTKNLSEMSKKLTQMTSGFKL</sequence>
<feature type="domain" description="HAMP" evidence="7">
    <location>
        <begin position="215"/>
        <end position="269"/>
    </location>
</feature>
<dbReference type="Pfam" id="PF00015">
    <property type="entry name" value="MCPsignal"/>
    <property type="match status" value="1"/>
</dbReference>
<keyword evidence="5" id="KW-0812">Transmembrane</keyword>
<protein>
    <submittedName>
        <fullName evidence="8">Methyl-accepting chemotaxis protein</fullName>
    </submittedName>
</protein>
<dbReference type="PROSITE" id="PS50111">
    <property type="entry name" value="CHEMOTAXIS_TRANSDUC_2"/>
    <property type="match status" value="1"/>
</dbReference>
<comment type="caution">
    <text evidence="8">The sequence shown here is derived from an EMBL/GenBank/DDBJ whole genome shotgun (WGS) entry which is preliminary data.</text>
</comment>
<reference evidence="8 9" key="1">
    <citation type="submission" date="2020-04" db="EMBL/GenBank/DDBJ databases">
        <authorList>
            <person name="Doyle D.A."/>
        </authorList>
    </citation>
    <scope>NUCLEOTIDE SEQUENCE [LARGE SCALE GENOMIC DNA]</scope>
    <source>
        <strain evidence="8 9">P21</strain>
    </source>
</reference>
<dbReference type="EMBL" id="JABBNI010000009">
    <property type="protein sequence ID" value="NMM62007.1"/>
    <property type="molecule type" value="Genomic_DNA"/>
</dbReference>
<dbReference type="GO" id="GO:0006935">
    <property type="term" value="P:chemotaxis"/>
    <property type="evidence" value="ECO:0007669"/>
    <property type="project" value="InterPro"/>
</dbReference>
<feature type="coiled-coil region" evidence="4">
    <location>
        <begin position="499"/>
        <end position="568"/>
    </location>
</feature>
<evidence type="ECO:0000256" key="2">
    <source>
        <dbReference type="ARBA" id="ARBA00029447"/>
    </source>
</evidence>
<organism evidence="8 9">
    <name type="scientific">Clostridium muellerianum</name>
    <dbReference type="NCBI Taxonomy" id="2716538"/>
    <lineage>
        <taxon>Bacteria</taxon>
        <taxon>Bacillati</taxon>
        <taxon>Bacillota</taxon>
        <taxon>Clostridia</taxon>
        <taxon>Eubacteriales</taxon>
        <taxon>Clostridiaceae</taxon>
        <taxon>Clostridium</taxon>
    </lineage>
</organism>
<dbReference type="InterPro" id="IPR024478">
    <property type="entry name" value="HlyB_4HB_MCP"/>
</dbReference>
<feature type="transmembrane region" description="Helical" evidence="5">
    <location>
        <begin position="195"/>
        <end position="214"/>
    </location>
</feature>
<gene>
    <name evidence="8" type="ORF">HBE96_04740</name>
</gene>
<dbReference type="GO" id="GO:0007165">
    <property type="term" value="P:signal transduction"/>
    <property type="evidence" value="ECO:0007669"/>
    <property type="project" value="UniProtKB-KW"/>
</dbReference>
<reference evidence="8 9" key="2">
    <citation type="submission" date="2020-06" db="EMBL/GenBank/DDBJ databases">
        <title>Complete Genome Sequence of Clostridium muelleri sp. nov. P21T, an Acid-Alcohol Producing Acetogen Isolated from Old Hay.</title>
        <authorList>
            <person name="Duncan K.E."/>
            <person name="Tanner R.S."/>
        </authorList>
    </citation>
    <scope>NUCLEOTIDE SEQUENCE [LARGE SCALE GENOMIC DNA]</scope>
    <source>
        <strain evidence="8 9">P21</strain>
    </source>
</reference>
<evidence type="ECO:0000313" key="9">
    <source>
        <dbReference type="Proteomes" id="UP000537131"/>
    </source>
</evidence>
<dbReference type="InterPro" id="IPR004089">
    <property type="entry name" value="MCPsignal_dom"/>
</dbReference>
<keyword evidence="5" id="KW-1133">Transmembrane helix</keyword>
<evidence type="ECO:0000256" key="4">
    <source>
        <dbReference type="SAM" id="Coils"/>
    </source>
</evidence>
<dbReference type="Gene3D" id="6.10.340.10">
    <property type="match status" value="1"/>
</dbReference>
<dbReference type="GO" id="GO:0004888">
    <property type="term" value="F:transmembrane signaling receptor activity"/>
    <property type="evidence" value="ECO:0007669"/>
    <property type="project" value="InterPro"/>
</dbReference>
<dbReference type="InterPro" id="IPR003660">
    <property type="entry name" value="HAMP_dom"/>
</dbReference>
<dbReference type="PANTHER" id="PTHR32089">
    <property type="entry name" value="METHYL-ACCEPTING CHEMOTAXIS PROTEIN MCPB"/>
    <property type="match status" value="1"/>
</dbReference>
<proteinExistence type="inferred from homology"/>
<dbReference type="RefSeq" id="WP_169296606.1">
    <property type="nucleotide sequence ID" value="NZ_JABBNI010000009.1"/>
</dbReference>
<evidence type="ECO:0000259" key="6">
    <source>
        <dbReference type="PROSITE" id="PS50111"/>
    </source>
</evidence>
<dbReference type="SMART" id="SM00304">
    <property type="entry name" value="HAMP"/>
    <property type="match status" value="1"/>
</dbReference>
<dbReference type="SMART" id="SM00283">
    <property type="entry name" value="MA"/>
    <property type="match status" value="1"/>
</dbReference>
<feature type="domain" description="Methyl-accepting transducer" evidence="6">
    <location>
        <begin position="288"/>
        <end position="524"/>
    </location>
</feature>
<evidence type="ECO:0000313" key="8">
    <source>
        <dbReference type="EMBL" id="NMM62007.1"/>
    </source>
</evidence>
<evidence type="ECO:0000256" key="5">
    <source>
        <dbReference type="SAM" id="Phobius"/>
    </source>
</evidence>
<dbReference type="PANTHER" id="PTHR32089:SF112">
    <property type="entry name" value="LYSOZYME-LIKE PROTEIN-RELATED"/>
    <property type="match status" value="1"/>
</dbReference>
<dbReference type="InterPro" id="IPR004090">
    <property type="entry name" value="Chemotax_Me-accpt_rcpt"/>
</dbReference>
<dbReference type="CDD" id="cd11386">
    <property type="entry name" value="MCP_signal"/>
    <property type="match status" value="1"/>
</dbReference>
<dbReference type="PRINTS" id="PR00260">
    <property type="entry name" value="CHEMTRNSDUCR"/>
</dbReference>
<dbReference type="Pfam" id="PF12729">
    <property type="entry name" value="4HB_MCP_1"/>
    <property type="match status" value="1"/>
</dbReference>
<accession>A0A7Y0EF87</accession>
<dbReference type="AlphaFoldDB" id="A0A7Y0EF87"/>
<dbReference type="Pfam" id="PF00672">
    <property type="entry name" value="HAMP"/>
    <property type="match status" value="1"/>
</dbReference>
<evidence type="ECO:0000256" key="3">
    <source>
        <dbReference type="PROSITE-ProRule" id="PRU00284"/>
    </source>
</evidence>
<keyword evidence="1 3" id="KW-0807">Transducer</keyword>
<keyword evidence="9" id="KW-1185">Reference proteome</keyword>
<keyword evidence="4" id="KW-0175">Coiled coil</keyword>
<dbReference type="Gene3D" id="1.10.287.950">
    <property type="entry name" value="Methyl-accepting chemotaxis protein"/>
    <property type="match status" value="1"/>
</dbReference>
<comment type="similarity">
    <text evidence="2">Belongs to the methyl-accepting chemotaxis (MCP) protein family.</text>
</comment>
<dbReference type="SUPFAM" id="SSF58104">
    <property type="entry name" value="Methyl-accepting chemotaxis protein (MCP) signaling domain"/>
    <property type="match status" value="1"/>
</dbReference>
<dbReference type="Proteomes" id="UP000537131">
    <property type="component" value="Unassembled WGS sequence"/>
</dbReference>
<evidence type="ECO:0000256" key="1">
    <source>
        <dbReference type="ARBA" id="ARBA00023224"/>
    </source>
</evidence>
<name>A0A7Y0EF87_9CLOT</name>